<evidence type="ECO:0000313" key="2">
    <source>
        <dbReference type="Proteomes" id="UP000694846"/>
    </source>
</evidence>
<dbReference type="Proteomes" id="UP000694846">
    <property type="component" value="Unplaced"/>
</dbReference>
<accession>A0A8B8FA20</accession>
<dbReference type="OrthoDB" id="6609876at2759"/>
<dbReference type="RefSeq" id="XP_025407689.1">
    <property type="nucleotide sequence ID" value="XM_025551904.1"/>
</dbReference>
<dbReference type="SUPFAM" id="SSF53098">
    <property type="entry name" value="Ribonuclease H-like"/>
    <property type="match status" value="1"/>
</dbReference>
<organism evidence="2 3">
    <name type="scientific">Sipha flava</name>
    <name type="common">yellow sugarcane aphid</name>
    <dbReference type="NCBI Taxonomy" id="143950"/>
    <lineage>
        <taxon>Eukaryota</taxon>
        <taxon>Metazoa</taxon>
        <taxon>Ecdysozoa</taxon>
        <taxon>Arthropoda</taxon>
        <taxon>Hexapoda</taxon>
        <taxon>Insecta</taxon>
        <taxon>Pterygota</taxon>
        <taxon>Neoptera</taxon>
        <taxon>Paraneoptera</taxon>
        <taxon>Hemiptera</taxon>
        <taxon>Sternorrhyncha</taxon>
        <taxon>Aphidomorpha</taxon>
        <taxon>Aphidoidea</taxon>
        <taxon>Aphididae</taxon>
        <taxon>Sipha</taxon>
    </lineage>
</organism>
<dbReference type="InterPro" id="IPR008906">
    <property type="entry name" value="HATC_C_dom"/>
</dbReference>
<proteinExistence type="predicted"/>
<gene>
    <name evidence="3" type="primary">LOC112681648</name>
</gene>
<sequence length="613" mass="71126">MNSIQEILKLKLSSLTLEKKVEIKNLDRPLPNLSNLINISKKGQKEYTRHFNIVLYQKFKWLCGCETIVSLFCFPCVCFGGDLSWSKTGVKDLIHLLVKLNKHENSFKHLQNEANFKVLVTMDIRSRIDSGYKLGIKRHNELVSKNRNILEKILNCVKCCGNYELPLRGHDEKISSKNRGVFRGLTNLCSDLDPSLQEHFQKSTVFKGHDADFLTRIILNEIDPIIEKNPQKFIAQAYNGAAIMSGHQSGVNVRIKEKYPYAYFIHCYAHQLNLIMAQATSQNKQRVAILDEIVGARLPKTVQTRWNFNIRTVNMVYEHRDTLIECMKKIIDASSQSSSINQATGLKLLLKDTSFIFWLNCFHKIMPHVDCLYNAVQTRNTDPVQVQDSVRKFKIEIQKIRDNLTTLIEISNIESSSKRKRIEDSMNNKKLATLEVCDVISIQAQRRFDFTKHLTAAQLFQNEKYVIYINNFPSKALNITVECYPFFIQERLKTELEVVYSRDDFRNLKGVISTINYIKNNNMEDTFKEVYKLLKVLVVTPMTSSEAERSFSTLRRIKTCLRSTMCEDRLNALTMLSVESRIINEDIDFNKKIINNFCDIKERSLDFQYKILT</sequence>
<evidence type="ECO:0000313" key="3">
    <source>
        <dbReference type="RefSeq" id="XP_025407689.1"/>
    </source>
</evidence>
<dbReference type="Pfam" id="PF05699">
    <property type="entry name" value="Dimer_Tnp_hAT"/>
    <property type="match status" value="1"/>
</dbReference>
<dbReference type="AlphaFoldDB" id="A0A8B8FA20"/>
<protein>
    <submittedName>
        <fullName evidence="3">Uncharacterized protein LOC112681648</fullName>
    </submittedName>
</protein>
<reference evidence="3" key="1">
    <citation type="submission" date="2025-08" db="UniProtKB">
        <authorList>
            <consortium name="RefSeq"/>
        </authorList>
    </citation>
    <scope>IDENTIFICATION</scope>
    <source>
        <tissue evidence="3">Whole body</tissue>
    </source>
</reference>
<dbReference type="GO" id="GO:0046983">
    <property type="term" value="F:protein dimerization activity"/>
    <property type="evidence" value="ECO:0007669"/>
    <property type="project" value="InterPro"/>
</dbReference>
<dbReference type="PANTHER" id="PTHR45749:SF37">
    <property type="entry name" value="OS05G0311600 PROTEIN"/>
    <property type="match status" value="1"/>
</dbReference>
<dbReference type="InterPro" id="IPR012337">
    <property type="entry name" value="RNaseH-like_sf"/>
</dbReference>
<name>A0A8B8FA20_9HEMI</name>
<feature type="domain" description="HAT C-terminal dimerisation" evidence="1">
    <location>
        <begin position="515"/>
        <end position="580"/>
    </location>
</feature>
<dbReference type="GeneID" id="112681648"/>
<evidence type="ECO:0000259" key="1">
    <source>
        <dbReference type="Pfam" id="PF05699"/>
    </source>
</evidence>
<dbReference type="PANTHER" id="PTHR45749">
    <property type="match status" value="1"/>
</dbReference>
<keyword evidence="2" id="KW-1185">Reference proteome</keyword>